<feature type="region of interest" description="Disordered" evidence="8">
    <location>
        <begin position="1"/>
        <end position="22"/>
    </location>
</feature>
<feature type="transmembrane region" description="Helical" evidence="9">
    <location>
        <begin position="108"/>
        <end position="124"/>
    </location>
</feature>
<feature type="transmembrane region" description="Helical" evidence="9">
    <location>
        <begin position="160"/>
        <end position="183"/>
    </location>
</feature>
<dbReference type="Proteomes" id="UP001500635">
    <property type="component" value="Unassembled WGS sequence"/>
</dbReference>
<feature type="domain" description="Guanylate cyclase" evidence="10">
    <location>
        <begin position="232"/>
        <end position="359"/>
    </location>
</feature>
<evidence type="ECO:0000256" key="4">
    <source>
        <dbReference type="ARBA" id="ARBA00022989"/>
    </source>
</evidence>
<accession>A0ABP8KDW6</accession>
<dbReference type="InterPro" id="IPR018297">
    <property type="entry name" value="A/G_cyclase_CS"/>
</dbReference>
<dbReference type="CDD" id="cd07302">
    <property type="entry name" value="CHD"/>
    <property type="match status" value="1"/>
</dbReference>
<dbReference type="InterPro" id="IPR029787">
    <property type="entry name" value="Nucleotide_cyclase"/>
</dbReference>
<keyword evidence="5 9" id="KW-0472">Membrane</keyword>
<feature type="transmembrane region" description="Helical" evidence="9">
    <location>
        <begin position="54"/>
        <end position="74"/>
    </location>
</feature>
<evidence type="ECO:0000259" key="10">
    <source>
        <dbReference type="PROSITE" id="PS50125"/>
    </source>
</evidence>
<feature type="transmembrane region" description="Helical" evidence="9">
    <location>
        <begin position="131"/>
        <end position="148"/>
    </location>
</feature>
<evidence type="ECO:0000313" key="12">
    <source>
        <dbReference type="Proteomes" id="UP001500635"/>
    </source>
</evidence>
<dbReference type="Gene3D" id="3.30.70.1230">
    <property type="entry name" value="Nucleotide cyclase"/>
    <property type="match status" value="1"/>
</dbReference>
<sequence>MLERPPCVSDLADPRRKPSDGRAPRLRMLTAAALTAAAVFAVFGVLQLVVGRGFWYIGFVNIAAAALFVLVPRLYRLGELVAPWTFIAVAYGSLTLVCAVVGTGAGLQLYFLAAAACGVVVLGIERGRDAVSAAALGIALLITLQLTVPNDTGTQPAWMLTVSFVVNAIVAGGLAVGIVWFGLRQVAAAEADLERQYERSEALLNNILPSGVVDRLKASGGAVIADRYDDASVLMADIAGYTERASGETATELVAFLNELYGRLDALVAQHGLEKIKTSGDSYMVVSGVPQPRPDHLAAMAGLALALADTVAEFRDPAGAPVPLRIGVASGPVVAGVIGTQRFFYDVWGDAVNVASRMESTAPVGRIQVPSGVAEQLQSDFVLEDRGLVDVKGKGVMHTWFLVARVPGQRSSSRAR</sequence>
<dbReference type="PROSITE" id="PS00452">
    <property type="entry name" value="GUANYLATE_CYCLASE_1"/>
    <property type="match status" value="1"/>
</dbReference>
<evidence type="ECO:0000256" key="6">
    <source>
        <dbReference type="ARBA" id="ARBA00023239"/>
    </source>
</evidence>
<keyword evidence="3" id="KW-0547">Nucleotide-binding</keyword>
<organism evidence="11 12">
    <name type="scientific">Tsukamurella soli</name>
    <dbReference type="NCBI Taxonomy" id="644556"/>
    <lineage>
        <taxon>Bacteria</taxon>
        <taxon>Bacillati</taxon>
        <taxon>Actinomycetota</taxon>
        <taxon>Actinomycetes</taxon>
        <taxon>Mycobacteriales</taxon>
        <taxon>Tsukamurellaceae</taxon>
        <taxon>Tsukamurella</taxon>
    </lineage>
</organism>
<keyword evidence="2 9" id="KW-0812">Transmembrane</keyword>
<evidence type="ECO:0000256" key="3">
    <source>
        <dbReference type="ARBA" id="ARBA00022741"/>
    </source>
</evidence>
<comment type="caution">
    <text evidence="11">The sequence shown here is derived from an EMBL/GenBank/DDBJ whole genome shotgun (WGS) entry which is preliminary data.</text>
</comment>
<dbReference type="InterPro" id="IPR001054">
    <property type="entry name" value="A/G_cyclase"/>
</dbReference>
<keyword evidence="4 9" id="KW-1133">Transmembrane helix</keyword>
<protein>
    <submittedName>
        <fullName evidence="11">Adenylate cyclase</fullName>
    </submittedName>
</protein>
<evidence type="ECO:0000256" key="8">
    <source>
        <dbReference type="SAM" id="MobiDB-lite"/>
    </source>
</evidence>
<feature type="transmembrane region" description="Helical" evidence="9">
    <location>
        <begin position="81"/>
        <end position="102"/>
    </location>
</feature>
<evidence type="ECO:0000313" key="11">
    <source>
        <dbReference type="EMBL" id="GAA4404910.1"/>
    </source>
</evidence>
<feature type="transmembrane region" description="Helical" evidence="9">
    <location>
        <begin position="26"/>
        <end position="48"/>
    </location>
</feature>
<comment type="similarity">
    <text evidence="7">Belongs to the adenylyl cyclase class-4/guanylyl cyclase family.</text>
</comment>
<evidence type="ECO:0000256" key="7">
    <source>
        <dbReference type="RuleBase" id="RU000405"/>
    </source>
</evidence>
<evidence type="ECO:0000256" key="9">
    <source>
        <dbReference type="SAM" id="Phobius"/>
    </source>
</evidence>
<dbReference type="RefSeq" id="WP_345000944.1">
    <property type="nucleotide sequence ID" value="NZ_BAABFR010000130.1"/>
</dbReference>
<evidence type="ECO:0000256" key="5">
    <source>
        <dbReference type="ARBA" id="ARBA00023136"/>
    </source>
</evidence>
<dbReference type="Pfam" id="PF00211">
    <property type="entry name" value="Guanylate_cyc"/>
    <property type="match status" value="1"/>
</dbReference>
<dbReference type="Pfam" id="PF20967">
    <property type="entry name" value="MASE7"/>
    <property type="match status" value="1"/>
</dbReference>
<keyword evidence="12" id="KW-1185">Reference proteome</keyword>
<gene>
    <name evidence="11" type="primary">cya</name>
    <name evidence="11" type="ORF">GCM10023147_47730</name>
</gene>
<feature type="compositionally biased region" description="Basic and acidic residues" evidence="8">
    <location>
        <begin position="12"/>
        <end position="22"/>
    </location>
</feature>
<dbReference type="EMBL" id="BAABFR010000130">
    <property type="protein sequence ID" value="GAA4404910.1"/>
    <property type="molecule type" value="Genomic_DNA"/>
</dbReference>
<comment type="subcellular location">
    <subcellularLocation>
        <location evidence="1">Membrane</location>
    </subcellularLocation>
</comment>
<proteinExistence type="inferred from homology"/>
<dbReference type="InterPro" id="IPR050401">
    <property type="entry name" value="Cyclic_nucleotide_synthase"/>
</dbReference>
<dbReference type="InterPro" id="IPR048432">
    <property type="entry name" value="MASE7"/>
</dbReference>
<evidence type="ECO:0000256" key="1">
    <source>
        <dbReference type="ARBA" id="ARBA00004370"/>
    </source>
</evidence>
<evidence type="ECO:0000256" key="2">
    <source>
        <dbReference type="ARBA" id="ARBA00022692"/>
    </source>
</evidence>
<name>A0ABP8KDW6_9ACTN</name>
<dbReference type="SUPFAM" id="SSF55073">
    <property type="entry name" value="Nucleotide cyclase"/>
    <property type="match status" value="1"/>
</dbReference>
<dbReference type="SMART" id="SM00044">
    <property type="entry name" value="CYCc"/>
    <property type="match status" value="1"/>
</dbReference>
<dbReference type="PANTHER" id="PTHR11920">
    <property type="entry name" value="GUANYLYL CYCLASE"/>
    <property type="match status" value="1"/>
</dbReference>
<reference evidence="12" key="1">
    <citation type="journal article" date="2019" name="Int. J. Syst. Evol. Microbiol.">
        <title>The Global Catalogue of Microorganisms (GCM) 10K type strain sequencing project: providing services to taxonomists for standard genome sequencing and annotation.</title>
        <authorList>
            <consortium name="The Broad Institute Genomics Platform"/>
            <consortium name="The Broad Institute Genome Sequencing Center for Infectious Disease"/>
            <person name="Wu L."/>
            <person name="Ma J."/>
        </authorList>
    </citation>
    <scope>NUCLEOTIDE SEQUENCE [LARGE SCALE GENOMIC DNA]</scope>
    <source>
        <strain evidence="12">JCM 17688</strain>
    </source>
</reference>
<dbReference type="PANTHER" id="PTHR11920:SF335">
    <property type="entry name" value="GUANYLATE CYCLASE"/>
    <property type="match status" value="1"/>
</dbReference>
<dbReference type="PROSITE" id="PS50125">
    <property type="entry name" value="GUANYLATE_CYCLASE_2"/>
    <property type="match status" value="1"/>
</dbReference>
<keyword evidence="6 7" id="KW-0456">Lyase</keyword>